<evidence type="ECO:0000313" key="6">
    <source>
        <dbReference type="EMBL" id="CAB3220726.1"/>
    </source>
</evidence>
<dbReference type="PROSITE" id="PS51450">
    <property type="entry name" value="LRR"/>
    <property type="match status" value="1"/>
</dbReference>
<keyword evidence="2" id="KW-0677">Repeat</keyword>
<protein>
    <submittedName>
        <fullName evidence="6">Uncharacterized protein</fullName>
    </submittedName>
</protein>
<dbReference type="Pfam" id="PF13855">
    <property type="entry name" value="LRR_8"/>
    <property type="match status" value="1"/>
</dbReference>
<proteinExistence type="predicted"/>
<feature type="region of interest" description="Disordered" evidence="3">
    <location>
        <begin position="353"/>
        <end position="426"/>
    </location>
</feature>
<feature type="transmembrane region" description="Helical" evidence="4">
    <location>
        <begin position="470"/>
        <end position="488"/>
    </location>
</feature>
<dbReference type="AlphaFoldDB" id="A0A8S0YNJ7"/>
<dbReference type="PANTHER" id="PTHR45712:SF22">
    <property type="entry name" value="INSULIN-LIKE GROWTH FACTOR-BINDING PROTEIN COMPLEX ACID LABILE SUBUNIT"/>
    <property type="match status" value="1"/>
</dbReference>
<dbReference type="EMBL" id="CADEBD010000038">
    <property type="protein sequence ID" value="CAB3220726.1"/>
    <property type="molecule type" value="Genomic_DNA"/>
</dbReference>
<feature type="region of interest" description="Disordered" evidence="3">
    <location>
        <begin position="497"/>
        <end position="530"/>
    </location>
</feature>
<feature type="chain" id="PRO_5035793800" evidence="5">
    <location>
        <begin position="20"/>
        <end position="530"/>
    </location>
</feature>
<dbReference type="SUPFAM" id="SSF52058">
    <property type="entry name" value="L domain-like"/>
    <property type="match status" value="1"/>
</dbReference>
<dbReference type="InterPro" id="IPR050333">
    <property type="entry name" value="SLRP"/>
</dbReference>
<dbReference type="OrthoDB" id="7130006at2759"/>
<name>A0A8S0YNJ7_ARCPL</name>
<evidence type="ECO:0000313" key="7">
    <source>
        <dbReference type="Proteomes" id="UP000494256"/>
    </source>
</evidence>
<dbReference type="InterPro" id="IPR003591">
    <property type="entry name" value="Leu-rich_rpt_typical-subtyp"/>
</dbReference>
<accession>A0A8S0YNJ7</accession>
<dbReference type="InterPro" id="IPR001611">
    <property type="entry name" value="Leu-rich_rpt"/>
</dbReference>
<keyword evidence="4" id="KW-1133">Transmembrane helix</keyword>
<dbReference type="Gene3D" id="3.80.10.10">
    <property type="entry name" value="Ribonuclease Inhibitor"/>
    <property type="match status" value="1"/>
</dbReference>
<organism evidence="6 7">
    <name type="scientific">Arctia plantaginis</name>
    <name type="common">Wood tiger moth</name>
    <name type="synonym">Phalaena plantaginis</name>
    <dbReference type="NCBI Taxonomy" id="874455"/>
    <lineage>
        <taxon>Eukaryota</taxon>
        <taxon>Metazoa</taxon>
        <taxon>Ecdysozoa</taxon>
        <taxon>Arthropoda</taxon>
        <taxon>Hexapoda</taxon>
        <taxon>Insecta</taxon>
        <taxon>Pterygota</taxon>
        <taxon>Neoptera</taxon>
        <taxon>Endopterygota</taxon>
        <taxon>Lepidoptera</taxon>
        <taxon>Glossata</taxon>
        <taxon>Ditrysia</taxon>
        <taxon>Noctuoidea</taxon>
        <taxon>Erebidae</taxon>
        <taxon>Arctiinae</taxon>
        <taxon>Arctia</taxon>
    </lineage>
</organism>
<keyword evidence="4" id="KW-0472">Membrane</keyword>
<keyword evidence="5" id="KW-0732">Signal</keyword>
<keyword evidence="4" id="KW-0812">Transmembrane</keyword>
<feature type="signal peptide" evidence="5">
    <location>
        <begin position="1"/>
        <end position="19"/>
    </location>
</feature>
<dbReference type="InterPro" id="IPR032675">
    <property type="entry name" value="LRR_dom_sf"/>
</dbReference>
<evidence type="ECO:0000256" key="2">
    <source>
        <dbReference type="ARBA" id="ARBA00022737"/>
    </source>
</evidence>
<feature type="compositionally biased region" description="Polar residues" evidence="3">
    <location>
        <begin position="497"/>
        <end position="517"/>
    </location>
</feature>
<evidence type="ECO:0000256" key="5">
    <source>
        <dbReference type="SAM" id="SignalP"/>
    </source>
</evidence>
<evidence type="ECO:0000256" key="3">
    <source>
        <dbReference type="SAM" id="MobiDB-lite"/>
    </source>
</evidence>
<keyword evidence="1" id="KW-0433">Leucine-rich repeat</keyword>
<feature type="compositionally biased region" description="Basic and acidic residues" evidence="3">
    <location>
        <begin position="410"/>
        <end position="426"/>
    </location>
</feature>
<evidence type="ECO:0000256" key="1">
    <source>
        <dbReference type="ARBA" id="ARBA00022614"/>
    </source>
</evidence>
<sequence length="530" mass="57280">MTSKHLFIILLALFGTISAQSDDELHIPEENDNQFPPVIHNELDVSPKEGSGAEEPIETTTVYSDLPPILEDVQLSSSTLNNENVPTTDKLICPTQCICNIEGDSDKYVVDCSDGELTELPQPLDINTTILNLQNNKLTIIPKEISELKNLKILNVNHNQIMDIAPGSISELPELTSLTLGNNRLMEYPTDLKNSFGLTKLQEFDLGGNDMRTVLKADSFTIFKALRTLTLPSATSELVEDLCTALKDSLGAVCVESCKNKQYDCPDAPDNIDDLDIVIPALIPLQTDIEKDVGFINSTVSDINNETGENSQISPETNVETTTIVASAGESIADGAFFRAAVSNALNEESKLTQTDANHVNVEQEEVNQKSTDTTSLEVPKLAATEPAKQTEAETKSTEVPPKSTIVDPKPTEVESKSTDKEPTGVKPRLAKEELTHLQGEPNSNIIDKTENATVGATTSSAKSGGVDKSIIAMVVAGMVLVVAGITIKKNWSSIRNRFSSSPRNANDRTANITNGTAPEEVPLQEKSPV</sequence>
<comment type="caution">
    <text evidence="6">The sequence shown here is derived from an EMBL/GenBank/DDBJ whole genome shotgun (WGS) entry which is preliminary data.</text>
</comment>
<gene>
    <name evidence="6" type="ORF">APLA_LOCUS426</name>
</gene>
<evidence type="ECO:0000256" key="4">
    <source>
        <dbReference type="SAM" id="Phobius"/>
    </source>
</evidence>
<dbReference type="SMART" id="SM00369">
    <property type="entry name" value="LRR_TYP"/>
    <property type="match status" value="3"/>
</dbReference>
<dbReference type="Proteomes" id="UP000494256">
    <property type="component" value="Unassembled WGS sequence"/>
</dbReference>
<dbReference type="PANTHER" id="PTHR45712">
    <property type="entry name" value="AGAP008170-PA"/>
    <property type="match status" value="1"/>
</dbReference>
<reference evidence="6 7" key="1">
    <citation type="submission" date="2020-04" db="EMBL/GenBank/DDBJ databases">
        <authorList>
            <person name="Wallbank WR R."/>
            <person name="Pardo Diaz C."/>
            <person name="Kozak K."/>
            <person name="Martin S."/>
            <person name="Jiggins C."/>
            <person name="Moest M."/>
            <person name="Warren A I."/>
            <person name="Byers J.R.P. K."/>
            <person name="Montejo-Kovacevich G."/>
            <person name="Yen C E."/>
        </authorList>
    </citation>
    <scope>NUCLEOTIDE SEQUENCE [LARGE SCALE GENOMIC DNA]</scope>
</reference>